<dbReference type="SMART" id="SM00645">
    <property type="entry name" value="Pept_C1"/>
    <property type="match status" value="1"/>
</dbReference>
<dbReference type="OrthoDB" id="65740at2759"/>
<dbReference type="EMBL" id="CAJPWZ010000173">
    <property type="protein sequence ID" value="CAG2187570.1"/>
    <property type="molecule type" value="Genomic_DNA"/>
</dbReference>
<dbReference type="InterPro" id="IPR000668">
    <property type="entry name" value="Peptidase_C1A_C"/>
</dbReference>
<dbReference type="EC" id="3.4.22.15" evidence="6"/>
<evidence type="ECO:0000313" key="6">
    <source>
        <dbReference type="EMBL" id="CAG2187570.1"/>
    </source>
</evidence>
<evidence type="ECO:0000256" key="1">
    <source>
        <dbReference type="ARBA" id="ARBA00008455"/>
    </source>
</evidence>
<dbReference type="Pfam" id="PF00112">
    <property type="entry name" value="Peptidase_C1"/>
    <property type="match status" value="1"/>
</dbReference>
<keyword evidence="6" id="KW-0378">Hydrolase</keyword>
<feature type="domain" description="Peptidase C1A papain C-terminal" evidence="4">
    <location>
        <begin position="103"/>
        <end position="311"/>
    </location>
</feature>
<comment type="similarity">
    <text evidence="1">Belongs to the peptidase C1 family.</text>
</comment>
<dbReference type="InterPro" id="IPR013128">
    <property type="entry name" value="Peptidase_C1A"/>
</dbReference>
<dbReference type="SUPFAM" id="SSF54001">
    <property type="entry name" value="Cysteine proteinases"/>
    <property type="match status" value="1"/>
</dbReference>
<evidence type="ECO:0000259" key="4">
    <source>
        <dbReference type="SMART" id="SM00645"/>
    </source>
</evidence>
<gene>
    <name evidence="6" type="ORF">MEDL_3058</name>
</gene>
<dbReference type="PROSITE" id="PS00640">
    <property type="entry name" value="THIOL_PROTEASE_ASN"/>
    <property type="match status" value="1"/>
</dbReference>
<dbReference type="GO" id="GO:0006508">
    <property type="term" value="P:proteolysis"/>
    <property type="evidence" value="ECO:0007669"/>
    <property type="project" value="InterPro"/>
</dbReference>
<evidence type="ECO:0000256" key="2">
    <source>
        <dbReference type="ARBA" id="ARBA00023157"/>
    </source>
</evidence>
<keyword evidence="7" id="KW-1185">Reference proteome</keyword>
<dbReference type="AlphaFoldDB" id="A0A8S3Q0G5"/>
<proteinExistence type="inferred from homology"/>
<accession>A0A8S3Q0G5</accession>
<organism evidence="6 7">
    <name type="scientific">Mytilus edulis</name>
    <name type="common">Blue mussel</name>
    <dbReference type="NCBI Taxonomy" id="6550"/>
    <lineage>
        <taxon>Eukaryota</taxon>
        <taxon>Metazoa</taxon>
        <taxon>Spiralia</taxon>
        <taxon>Lophotrochozoa</taxon>
        <taxon>Mollusca</taxon>
        <taxon>Bivalvia</taxon>
        <taxon>Autobranchia</taxon>
        <taxon>Pteriomorphia</taxon>
        <taxon>Mytilida</taxon>
        <taxon>Mytiloidea</taxon>
        <taxon>Mytilidae</taxon>
        <taxon>Mytilinae</taxon>
        <taxon>Mytilus</taxon>
    </lineage>
</organism>
<dbReference type="FunFam" id="3.90.70.10:FF:000332">
    <property type="entry name" value="Cathepsin L1"/>
    <property type="match status" value="1"/>
</dbReference>
<feature type="signal peptide" evidence="3">
    <location>
        <begin position="1"/>
        <end position="17"/>
    </location>
</feature>
<sequence length="311" mass="35056">MKLILFFTATFVSASLAVVDLNGQWNQWKTDFDKYYSTSEDEANKRAVWEMNLEYVNAHNNDVQSEFRLAMNEFADQESPKRPHIKTNSEREYEEIEHNWTFLPSTFDWRTKGAIGPVQNQGQLGQVLSIAALEIMESYEFIKNRRSIPLSLQEVVDCCTHGSELVTPVFNCIHNIGGLCSMADYPMHGSAGQCRNTSCTSVVRNMGTMAVAEGNEDQLQIAVLHFPVMAVIDASLQSFQLYRAGVYDEPKCSSTKLDHAVQIVGYGSEGGKDYWIVKNSWGVNWGMQGYILMRRNKNNQCGIASDATYPV</sequence>
<evidence type="ECO:0000256" key="3">
    <source>
        <dbReference type="SAM" id="SignalP"/>
    </source>
</evidence>
<dbReference type="CDD" id="cd02248">
    <property type="entry name" value="Peptidase_C1A"/>
    <property type="match status" value="1"/>
</dbReference>
<dbReference type="InterPro" id="IPR039417">
    <property type="entry name" value="Peptidase_C1A_papain-like"/>
</dbReference>
<dbReference type="PANTHER" id="PTHR12411">
    <property type="entry name" value="CYSTEINE PROTEASE FAMILY C1-RELATED"/>
    <property type="match status" value="1"/>
</dbReference>
<dbReference type="InterPro" id="IPR025660">
    <property type="entry name" value="Pept_his_AS"/>
</dbReference>
<evidence type="ECO:0000259" key="5">
    <source>
        <dbReference type="SMART" id="SM00848"/>
    </source>
</evidence>
<dbReference type="InterPro" id="IPR025661">
    <property type="entry name" value="Pept_asp_AS"/>
</dbReference>
<dbReference type="Pfam" id="PF08246">
    <property type="entry name" value="Inhibitor_I29"/>
    <property type="match status" value="1"/>
</dbReference>
<protein>
    <submittedName>
        <fullName evidence="6">CTSL</fullName>
        <ecNumber evidence="6">3.4.22.15</ecNumber>
    </submittedName>
</protein>
<dbReference type="GO" id="GO:0004197">
    <property type="term" value="F:cysteine-type endopeptidase activity"/>
    <property type="evidence" value="ECO:0007669"/>
    <property type="project" value="UniProtKB-EC"/>
</dbReference>
<evidence type="ECO:0000313" key="7">
    <source>
        <dbReference type="Proteomes" id="UP000683360"/>
    </source>
</evidence>
<dbReference type="InterPro" id="IPR013201">
    <property type="entry name" value="Prot_inhib_I29"/>
</dbReference>
<dbReference type="Gene3D" id="3.90.70.10">
    <property type="entry name" value="Cysteine proteinases"/>
    <property type="match status" value="1"/>
</dbReference>
<reference evidence="6" key="1">
    <citation type="submission" date="2021-03" db="EMBL/GenBank/DDBJ databases">
        <authorList>
            <person name="Bekaert M."/>
        </authorList>
    </citation>
    <scope>NUCLEOTIDE SEQUENCE</scope>
</reference>
<keyword evidence="3" id="KW-0732">Signal</keyword>
<dbReference type="PROSITE" id="PS00639">
    <property type="entry name" value="THIOL_PROTEASE_HIS"/>
    <property type="match status" value="1"/>
</dbReference>
<dbReference type="Proteomes" id="UP000683360">
    <property type="component" value="Unassembled WGS sequence"/>
</dbReference>
<dbReference type="InterPro" id="IPR038765">
    <property type="entry name" value="Papain-like_cys_pep_sf"/>
</dbReference>
<keyword evidence="2" id="KW-1015">Disulfide bond</keyword>
<dbReference type="SMART" id="SM00848">
    <property type="entry name" value="Inhibitor_I29"/>
    <property type="match status" value="1"/>
</dbReference>
<feature type="chain" id="PRO_5035849683" evidence="3">
    <location>
        <begin position="18"/>
        <end position="311"/>
    </location>
</feature>
<name>A0A8S3Q0G5_MYTED</name>
<feature type="domain" description="Cathepsin propeptide inhibitor" evidence="5">
    <location>
        <begin position="25"/>
        <end position="79"/>
    </location>
</feature>
<comment type="caution">
    <text evidence="6">The sequence shown here is derived from an EMBL/GenBank/DDBJ whole genome shotgun (WGS) entry which is preliminary data.</text>
</comment>